<dbReference type="InterPro" id="IPR051676">
    <property type="entry name" value="UPF0053_domain"/>
</dbReference>
<dbReference type="InterPro" id="IPR046342">
    <property type="entry name" value="CBS_dom_sf"/>
</dbReference>
<dbReference type="AlphaFoldDB" id="H0QRP0"/>
<dbReference type="InterPro" id="IPR002550">
    <property type="entry name" value="CNNM"/>
</dbReference>
<comment type="similarity">
    <text evidence="2">Belongs to the UPF0053 family.</text>
</comment>
<reference evidence="15 16" key="1">
    <citation type="submission" date="2011-12" db="EMBL/GenBank/DDBJ databases">
        <title>Whole genome shotgun sequence of Arthrobacter globiformis NBRC 12137.</title>
        <authorList>
            <person name="Miyazawa S."/>
            <person name="Hosoyama A."/>
            <person name="Tsuchikane K."/>
            <person name="Katsumata H."/>
            <person name="Yamazaki S."/>
            <person name="Fujita N."/>
        </authorList>
    </citation>
    <scope>NUCLEOTIDE SEQUENCE [LARGE SCALE GENOMIC DNA]</scope>
    <source>
        <strain evidence="15 16">NBRC 12137</strain>
    </source>
</reference>
<keyword evidence="8 10" id="KW-0472">Membrane</keyword>
<feature type="compositionally biased region" description="Low complexity" evidence="11">
    <location>
        <begin position="493"/>
        <end position="502"/>
    </location>
</feature>
<keyword evidence="3" id="KW-1003">Cell membrane</keyword>
<evidence type="ECO:0000313" key="16">
    <source>
        <dbReference type="Proteomes" id="UP000003828"/>
    </source>
</evidence>
<evidence type="ECO:0000256" key="11">
    <source>
        <dbReference type="SAM" id="MobiDB-lite"/>
    </source>
</evidence>
<evidence type="ECO:0000256" key="9">
    <source>
        <dbReference type="PROSITE-ProRule" id="PRU00703"/>
    </source>
</evidence>
<dbReference type="FunFam" id="3.10.580.10:FF:000002">
    <property type="entry name" value="Magnesium/cobalt efflux protein CorC"/>
    <property type="match status" value="1"/>
</dbReference>
<evidence type="ECO:0000256" key="5">
    <source>
        <dbReference type="ARBA" id="ARBA00022737"/>
    </source>
</evidence>
<dbReference type="SUPFAM" id="SSF54631">
    <property type="entry name" value="CBS-domain pair"/>
    <property type="match status" value="1"/>
</dbReference>
<keyword evidence="7 9" id="KW-0129">CBS domain</keyword>
<sequence>MPAWGLSPMIEWLLVAAGLLLILGTGFFVAVEFSLIALDQPTVQRAVDDGDTAAVPLLKCLKSLSTQLSSCQLGITMTTLLTGYVMEPSVGALLEVPLAAAGIPEPVAGSVSLVVAMVIATGLSMLLGELVPKNMAIALAFRIGRTLARPQLIFTTIFKPAIVVLNGFSNRVLNVFGLEAKEEISGARTPAELASLVRRSAAMGTLDPGTANFIARTLNFSGRTAADVMTPRIRVETIDADQPVSDIIDAARRSGYSRFPVIGESTDDIRGLVHVKKAIAVPPNRRRKLEAGAIMTDVLRVPETIHLDALLAELREGNLQLAVVLDEYGGTAGIATLEDLVEEIVGEVADEHDKVRPGLLQSASGDWYFPGLMRPDELSEQIPGLSVPDEAAYETVGGYVMSELGRIPEVGDVVEAGGGTLSVTRMDGRRIDRICFRPHREPDAGPAVDQPSASTAAEHASVNGAARKNPTPHGQPRRSPATNGGPGNGRSGNGNSRNGGRP</sequence>
<feature type="transmembrane region" description="Helical" evidence="12">
    <location>
        <begin position="106"/>
        <end position="131"/>
    </location>
</feature>
<dbReference type="GO" id="GO:0050660">
    <property type="term" value="F:flavin adenine dinucleotide binding"/>
    <property type="evidence" value="ECO:0007669"/>
    <property type="project" value="InterPro"/>
</dbReference>
<dbReference type="Pfam" id="PF01595">
    <property type="entry name" value="CNNM"/>
    <property type="match status" value="1"/>
</dbReference>
<dbReference type="InterPro" id="IPR000644">
    <property type="entry name" value="CBS_dom"/>
</dbReference>
<evidence type="ECO:0000259" key="14">
    <source>
        <dbReference type="PROSITE" id="PS51846"/>
    </source>
</evidence>
<dbReference type="Gene3D" id="3.30.465.10">
    <property type="match status" value="1"/>
</dbReference>
<dbReference type="InterPro" id="IPR016169">
    <property type="entry name" value="FAD-bd_PCMH_sub2"/>
</dbReference>
<dbReference type="eggNOG" id="COG1253">
    <property type="taxonomic scope" value="Bacteria"/>
</dbReference>
<dbReference type="CDD" id="cd04590">
    <property type="entry name" value="CBS_pair_CorC_HlyC_assoc"/>
    <property type="match status" value="1"/>
</dbReference>
<evidence type="ECO:0000256" key="1">
    <source>
        <dbReference type="ARBA" id="ARBA00004651"/>
    </source>
</evidence>
<organism evidence="15 16">
    <name type="scientific">Arthrobacter globiformis (strain ATCC 8010 / DSM 20124 / JCM 1332 / NBRC 12137 / NCIMB 8907 / NRRL B-2979 / 168)</name>
    <dbReference type="NCBI Taxonomy" id="1077972"/>
    <lineage>
        <taxon>Bacteria</taxon>
        <taxon>Bacillati</taxon>
        <taxon>Actinomycetota</taxon>
        <taxon>Actinomycetes</taxon>
        <taxon>Micrococcales</taxon>
        <taxon>Micrococcaceae</taxon>
        <taxon>Arthrobacter</taxon>
    </lineage>
</organism>
<evidence type="ECO:0000313" key="15">
    <source>
        <dbReference type="EMBL" id="GAB15376.1"/>
    </source>
</evidence>
<feature type="domain" description="CBS" evidence="13">
    <location>
        <begin position="294"/>
        <end position="351"/>
    </location>
</feature>
<keyword evidence="6 10" id="KW-1133">Transmembrane helix</keyword>
<dbReference type="STRING" id="1077972.ARGLB_085_00590"/>
<feature type="domain" description="CBS" evidence="13">
    <location>
        <begin position="229"/>
        <end position="289"/>
    </location>
</feature>
<accession>H0QRP0</accession>
<evidence type="ECO:0000256" key="10">
    <source>
        <dbReference type="PROSITE-ProRule" id="PRU01193"/>
    </source>
</evidence>
<dbReference type="SUPFAM" id="SSF56176">
    <property type="entry name" value="FAD-binding/transporter-associated domain-like"/>
    <property type="match status" value="1"/>
</dbReference>
<dbReference type="InterPro" id="IPR005170">
    <property type="entry name" value="Transptr-assoc_dom"/>
</dbReference>
<comment type="subcellular location">
    <subcellularLocation>
        <location evidence="1">Cell membrane</location>
        <topology evidence="1">Multi-pass membrane protein</topology>
    </subcellularLocation>
</comment>
<keyword evidence="16" id="KW-1185">Reference proteome</keyword>
<dbReference type="PROSITE" id="PS51846">
    <property type="entry name" value="CNNM"/>
    <property type="match status" value="1"/>
</dbReference>
<dbReference type="InterPro" id="IPR036318">
    <property type="entry name" value="FAD-bd_PCMH-like_sf"/>
</dbReference>
<keyword evidence="5" id="KW-0677">Repeat</keyword>
<dbReference type="SMART" id="SM01091">
    <property type="entry name" value="CorC_HlyC"/>
    <property type="match status" value="1"/>
</dbReference>
<feature type="region of interest" description="Disordered" evidence="11">
    <location>
        <begin position="438"/>
        <end position="502"/>
    </location>
</feature>
<proteinExistence type="inferred from homology"/>
<feature type="transmembrane region" description="Helical" evidence="12">
    <location>
        <begin position="12"/>
        <end position="38"/>
    </location>
</feature>
<dbReference type="GO" id="GO:0005886">
    <property type="term" value="C:plasma membrane"/>
    <property type="evidence" value="ECO:0007669"/>
    <property type="project" value="UniProtKB-SubCell"/>
</dbReference>
<dbReference type="Gene3D" id="3.10.580.10">
    <property type="entry name" value="CBS-domain"/>
    <property type="match status" value="1"/>
</dbReference>
<evidence type="ECO:0000256" key="2">
    <source>
        <dbReference type="ARBA" id="ARBA00006337"/>
    </source>
</evidence>
<evidence type="ECO:0000256" key="7">
    <source>
        <dbReference type="ARBA" id="ARBA00023122"/>
    </source>
</evidence>
<keyword evidence="4 10" id="KW-0812">Transmembrane</keyword>
<evidence type="ECO:0000256" key="4">
    <source>
        <dbReference type="ARBA" id="ARBA00022692"/>
    </source>
</evidence>
<gene>
    <name evidence="15" type="ORF">ARGLB_085_00590</name>
</gene>
<evidence type="ECO:0000259" key="13">
    <source>
        <dbReference type="PROSITE" id="PS51371"/>
    </source>
</evidence>
<dbReference type="Pfam" id="PF03471">
    <property type="entry name" value="CorC_HlyC"/>
    <property type="match status" value="1"/>
</dbReference>
<dbReference type="PANTHER" id="PTHR43099:SF6">
    <property type="entry name" value="UPF0053 PROTEIN RV1842C"/>
    <property type="match status" value="1"/>
</dbReference>
<dbReference type="InterPro" id="IPR044751">
    <property type="entry name" value="Ion_transp-like_CBS"/>
</dbReference>
<dbReference type="PANTHER" id="PTHR43099">
    <property type="entry name" value="UPF0053 PROTEIN YRKA"/>
    <property type="match status" value="1"/>
</dbReference>
<name>H0QRP0_ARTG1</name>
<dbReference type="Pfam" id="PF00571">
    <property type="entry name" value="CBS"/>
    <property type="match status" value="2"/>
</dbReference>
<comment type="caution">
    <text evidence="15">The sequence shown here is derived from an EMBL/GenBank/DDBJ whole genome shotgun (WGS) entry which is preliminary data.</text>
</comment>
<protein>
    <recommendedName>
        <fullName evidence="17">Transporter</fullName>
    </recommendedName>
</protein>
<dbReference type="Proteomes" id="UP000003828">
    <property type="component" value="Unassembled WGS sequence"/>
</dbReference>
<evidence type="ECO:0000256" key="8">
    <source>
        <dbReference type="ARBA" id="ARBA00023136"/>
    </source>
</evidence>
<evidence type="ECO:0000256" key="3">
    <source>
        <dbReference type="ARBA" id="ARBA00022475"/>
    </source>
</evidence>
<evidence type="ECO:0000256" key="12">
    <source>
        <dbReference type="SAM" id="Phobius"/>
    </source>
</evidence>
<feature type="domain" description="CNNM transmembrane" evidence="14">
    <location>
        <begin position="7"/>
        <end position="210"/>
    </location>
</feature>
<evidence type="ECO:0008006" key="17">
    <source>
        <dbReference type="Google" id="ProtNLM"/>
    </source>
</evidence>
<evidence type="ECO:0000256" key="6">
    <source>
        <dbReference type="ARBA" id="ARBA00022989"/>
    </source>
</evidence>
<dbReference type="EMBL" id="BAEG01000085">
    <property type="protein sequence ID" value="GAB15376.1"/>
    <property type="molecule type" value="Genomic_DNA"/>
</dbReference>
<dbReference type="PROSITE" id="PS51371">
    <property type="entry name" value="CBS"/>
    <property type="match status" value="2"/>
</dbReference>